<dbReference type="PROSITE" id="PS50035">
    <property type="entry name" value="PLD"/>
    <property type="match status" value="2"/>
</dbReference>
<dbReference type="PANTHER" id="PTHR21248:SF12">
    <property type="entry name" value="CARDIOLIPIN SYNTHASE C"/>
    <property type="match status" value="1"/>
</dbReference>
<accession>A0ABX2EAY8</accession>
<proteinExistence type="predicted"/>
<gene>
    <name evidence="2" type="ORF">HLB44_04700</name>
</gene>
<sequence>MTNRLSMLALVVMLGLGGCAGLPSGVQRAPSQARHDVADTSLAQIAAQSTPEAQQALSGFRLLPDGAQALEARIALAQRAAKSLDLQYYQLAHDRSGWQLLRALRDAAARGVRVRLLVDDLYAAGQDAMLAGLAALPNVEVRMFNPLPVRDAGFATRIVLSLHQFARINRRMHNKLFVADNRIAITGGRNIADEYFGRADAVNFIDLDTLATGPAVAELSAAFDGYWNSEHVYPIAALQAAGFDPAAATQAFSSAADAVVFDPALATTDALGRSGVAQQLAEGRLALLFAPAQVLADAPAKADERGPGADGAVAHRHAELVSTAREEVLIASPYVVPAASSVTAIKAALLNKVHYKLITNSISTTDEPLVHAGYAKHRMALLKMGVKLYELMPLAQRAAARDDAAPRGSASVGRLHAKLAVVDRRFLFIGSMNLDHRSARSNTEAGLVIDSPALAAEVAGLLQRDRLPESYRLRLADDGRIEWISQHAGAEVVHRDEPHLTVAQSLKQWLGQQLVDEELL</sequence>
<dbReference type="Pfam" id="PF13091">
    <property type="entry name" value="PLDc_2"/>
    <property type="match status" value="2"/>
</dbReference>
<evidence type="ECO:0000313" key="2">
    <source>
        <dbReference type="EMBL" id="NRF66276.1"/>
    </source>
</evidence>
<dbReference type="Proteomes" id="UP000737171">
    <property type="component" value="Unassembled WGS sequence"/>
</dbReference>
<evidence type="ECO:0000313" key="3">
    <source>
        <dbReference type="Proteomes" id="UP000737171"/>
    </source>
</evidence>
<dbReference type="PROSITE" id="PS51257">
    <property type="entry name" value="PROKAR_LIPOPROTEIN"/>
    <property type="match status" value="1"/>
</dbReference>
<dbReference type="InterPro" id="IPR001736">
    <property type="entry name" value="PLipase_D/transphosphatidylase"/>
</dbReference>
<evidence type="ECO:0000259" key="1">
    <source>
        <dbReference type="PROSITE" id="PS50035"/>
    </source>
</evidence>
<protein>
    <submittedName>
        <fullName evidence="2">Phospholipase D family protein</fullName>
    </submittedName>
</protein>
<keyword evidence="3" id="KW-1185">Reference proteome</keyword>
<dbReference type="InterPro" id="IPR025202">
    <property type="entry name" value="PLD-like_dom"/>
</dbReference>
<dbReference type="PANTHER" id="PTHR21248">
    <property type="entry name" value="CARDIOLIPIN SYNTHASE"/>
    <property type="match status" value="1"/>
</dbReference>
<dbReference type="CDD" id="cd09111">
    <property type="entry name" value="PLDc_ymdC_like_1"/>
    <property type="match status" value="1"/>
</dbReference>
<organism evidence="2 3">
    <name type="scientific">Pseudaquabacterium terrae</name>
    <dbReference type="NCBI Taxonomy" id="2732868"/>
    <lineage>
        <taxon>Bacteria</taxon>
        <taxon>Pseudomonadati</taxon>
        <taxon>Pseudomonadota</taxon>
        <taxon>Betaproteobacteria</taxon>
        <taxon>Burkholderiales</taxon>
        <taxon>Sphaerotilaceae</taxon>
        <taxon>Pseudaquabacterium</taxon>
    </lineage>
</organism>
<comment type="caution">
    <text evidence="2">The sequence shown here is derived from an EMBL/GenBank/DDBJ whole genome shotgun (WGS) entry which is preliminary data.</text>
</comment>
<dbReference type="EMBL" id="JABRWJ010000001">
    <property type="protein sequence ID" value="NRF66276.1"/>
    <property type="molecule type" value="Genomic_DNA"/>
</dbReference>
<name>A0ABX2EAY8_9BURK</name>
<dbReference type="RefSeq" id="WP_173121060.1">
    <property type="nucleotide sequence ID" value="NZ_JABRWJ010000001.1"/>
</dbReference>
<feature type="domain" description="PLD phosphodiesterase" evidence="1">
    <location>
        <begin position="168"/>
        <end position="195"/>
    </location>
</feature>
<reference evidence="2 3" key="1">
    <citation type="submission" date="2020-05" db="EMBL/GenBank/DDBJ databases">
        <title>Aquincola sp. isolate from soil.</title>
        <authorList>
            <person name="Han J."/>
            <person name="Kim D.-U."/>
        </authorList>
    </citation>
    <scope>NUCLEOTIDE SEQUENCE [LARGE SCALE GENOMIC DNA]</scope>
    <source>
        <strain evidence="2 3">S2</strain>
    </source>
</reference>
<dbReference type="CDD" id="cd09113">
    <property type="entry name" value="PLDc_ymdC_like_2"/>
    <property type="match status" value="1"/>
</dbReference>
<dbReference type="SMART" id="SM00155">
    <property type="entry name" value="PLDc"/>
    <property type="match status" value="2"/>
</dbReference>
<dbReference type="Gene3D" id="3.30.870.10">
    <property type="entry name" value="Endonuclease Chain A"/>
    <property type="match status" value="2"/>
</dbReference>
<dbReference type="SUPFAM" id="SSF56024">
    <property type="entry name" value="Phospholipase D/nuclease"/>
    <property type="match status" value="2"/>
</dbReference>
<feature type="domain" description="PLD phosphodiesterase" evidence="1">
    <location>
        <begin position="411"/>
        <end position="438"/>
    </location>
</feature>